<dbReference type="PANTHER" id="PTHR44688:SF16">
    <property type="entry name" value="DNA-BINDING TRANSCRIPTIONAL ACTIVATOR DEVR_DOSR"/>
    <property type="match status" value="1"/>
</dbReference>
<reference evidence="6 7" key="1">
    <citation type="submission" date="2019-03" db="EMBL/GenBank/DDBJ databases">
        <title>Genomic Encyclopedia of Type Strains, Phase IV (KMG-IV): sequencing the most valuable type-strain genomes for metagenomic binning, comparative biology and taxonomic classification.</title>
        <authorList>
            <person name="Goeker M."/>
        </authorList>
    </citation>
    <scope>NUCLEOTIDE SEQUENCE [LARGE SCALE GENOMIC DNA]</scope>
    <source>
        <strain evidence="6 7">DSM 45765</strain>
    </source>
</reference>
<evidence type="ECO:0000256" key="3">
    <source>
        <dbReference type="ARBA" id="ARBA00023163"/>
    </source>
</evidence>
<evidence type="ECO:0000313" key="6">
    <source>
        <dbReference type="EMBL" id="TCP54012.1"/>
    </source>
</evidence>
<accession>A0A4R2QVD8</accession>
<organism evidence="6 7">
    <name type="scientific">Tamaricihabitans halophyticus</name>
    <dbReference type="NCBI Taxonomy" id="1262583"/>
    <lineage>
        <taxon>Bacteria</taxon>
        <taxon>Bacillati</taxon>
        <taxon>Actinomycetota</taxon>
        <taxon>Actinomycetes</taxon>
        <taxon>Pseudonocardiales</taxon>
        <taxon>Pseudonocardiaceae</taxon>
        <taxon>Tamaricihabitans</taxon>
    </lineage>
</organism>
<feature type="domain" description="HTH luxR-type" evidence="5">
    <location>
        <begin position="151"/>
        <end position="216"/>
    </location>
</feature>
<feature type="region of interest" description="Disordered" evidence="4">
    <location>
        <begin position="223"/>
        <end position="280"/>
    </location>
</feature>
<evidence type="ECO:0000259" key="5">
    <source>
        <dbReference type="PROSITE" id="PS50043"/>
    </source>
</evidence>
<dbReference type="PROSITE" id="PS50043">
    <property type="entry name" value="HTH_LUXR_2"/>
    <property type="match status" value="1"/>
</dbReference>
<sequence>MVTVGLIDEEQAQPGSAFCFSWLHALDLNRFNINIKQTARSAEQAANARPGEHTDVWMLRSSTLLRSHTWRALSRDTERQALKPIVAICPADDEEIGRCLAEGIAAIVLPNESPWLLAAAVHAAAARQLFVSPAVLTKHQRQLVDMINTPTCTQLAELTEREHDVLVCMAHGYSNSGIAKKLHITRATVGSHVLRILRKLGAANRTEAAAVAHKVGLVGTSSLDWEPGQGRTEAKSYPAPPVRTPARPMSSTAPAGATVRPRIPARRPAPQPTPGRISYP</sequence>
<dbReference type="SMART" id="SM00421">
    <property type="entry name" value="HTH_LUXR"/>
    <property type="match status" value="1"/>
</dbReference>
<evidence type="ECO:0000313" key="7">
    <source>
        <dbReference type="Proteomes" id="UP000294911"/>
    </source>
</evidence>
<dbReference type="GO" id="GO:0006355">
    <property type="term" value="P:regulation of DNA-templated transcription"/>
    <property type="evidence" value="ECO:0007669"/>
    <property type="project" value="InterPro"/>
</dbReference>
<evidence type="ECO:0000256" key="2">
    <source>
        <dbReference type="ARBA" id="ARBA00023125"/>
    </source>
</evidence>
<keyword evidence="1" id="KW-0805">Transcription regulation</keyword>
<comment type="caution">
    <text evidence="6">The sequence shown here is derived from an EMBL/GenBank/DDBJ whole genome shotgun (WGS) entry which is preliminary data.</text>
</comment>
<evidence type="ECO:0000256" key="4">
    <source>
        <dbReference type="SAM" id="MobiDB-lite"/>
    </source>
</evidence>
<dbReference type="EMBL" id="SLXQ01000003">
    <property type="protein sequence ID" value="TCP54012.1"/>
    <property type="molecule type" value="Genomic_DNA"/>
</dbReference>
<dbReference type="Pfam" id="PF00196">
    <property type="entry name" value="GerE"/>
    <property type="match status" value="1"/>
</dbReference>
<name>A0A4R2QVD8_9PSEU</name>
<protein>
    <submittedName>
        <fullName evidence="6">DNA-binding NarL/FixJ family response regulator</fullName>
    </submittedName>
</protein>
<dbReference type="InterPro" id="IPR000792">
    <property type="entry name" value="Tscrpt_reg_LuxR_C"/>
</dbReference>
<dbReference type="CDD" id="cd06170">
    <property type="entry name" value="LuxR_C_like"/>
    <property type="match status" value="1"/>
</dbReference>
<evidence type="ECO:0000256" key="1">
    <source>
        <dbReference type="ARBA" id="ARBA00023015"/>
    </source>
</evidence>
<keyword evidence="2 6" id="KW-0238">DNA-binding</keyword>
<keyword evidence="3" id="KW-0804">Transcription</keyword>
<dbReference type="Proteomes" id="UP000294911">
    <property type="component" value="Unassembled WGS sequence"/>
</dbReference>
<dbReference type="PRINTS" id="PR00038">
    <property type="entry name" value="HTHLUXR"/>
</dbReference>
<dbReference type="PROSITE" id="PS00622">
    <property type="entry name" value="HTH_LUXR_1"/>
    <property type="match status" value="1"/>
</dbReference>
<dbReference type="InterPro" id="IPR016032">
    <property type="entry name" value="Sig_transdc_resp-reg_C-effctor"/>
</dbReference>
<dbReference type="SUPFAM" id="SSF46894">
    <property type="entry name" value="C-terminal effector domain of the bipartite response regulators"/>
    <property type="match status" value="1"/>
</dbReference>
<gene>
    <name evidence="6" type="ORF">EV191_10352</name>
</gene>
<keyword evidence="7" id="KW-1185">Reference proteome</keyword>
<dbReference type="AlphaFoldDB" id="A0A4R2QVD8"/>
<dbReference type="PANTHER" id="PTHR44688">
    <property type="entry name" value="DNA-BINDING TRANSCRIPTIONAL ACTIVATOR DEVR_DOSR"/>
    <property type="match status" value="1"/>
</dbReference>
<proteinExistence type="predicted"/>
<dbReference type="GO" id="GO:0003677">
    <property type="term" value="F:DNA binding"/>
    <property type="evidence" value="ECO:0007669"/>
    <property type="project" value="UniProtKB-KW"/>
</dbReference>
<dbReference type="Gene3D" id="3.40.50.2300">
    <property type="match status" value="1"/>
</dbReference>